<reference evidence="3" key="1">
    <citation type="submission" date="2020-01" db="EMBL/GenBank/DDBJ databases">
        <title>Whole-genome analyses of novel actinobacteria.</title>
        <authorList>
            <person name="Sahin N."/>
        </authorList>
    </citation>
    <scope>NUCLEOTIDE SEQUENCE</scope>
    <source>
        <strain evidence="3">YC537</strain>
    </source>
</reference>
<comment type="caution">
    <text evidence="3">The sequence shown here is derived from an EMBL/GenBank/DDBJ whole genome shotgun (WGS) entry which is preliminary data.</text>
</comment>
<accession>A0A964UVW5</accession>
<dbReference type="Pfam" id="PF14016">
    <property type="entry name" value="DUF4232"/>
    <property type="match status" value="1"/>
</dbReference>
<proteinExistence type="predicted"/>
<evidence type="ECO:0000259" key="2">
    <source>
        <dbReference type="Pfam" id="PF14016"/>
    </source>
</evidence>
<sequence>MHTRTATAALAAGLLLTAAPAAAHPVDRAATGKAEPPACRANQVRLAASTAEPEDGTYPNVLRIKVTNTSDERCAVDRIPTVTFGDLDGPALPVPLGQSGPYALGAGKSGYAAVRTIEDPSDANTRLVEYVTVAGAPAHPGARFTADDLDLSGGRIWVWEPVTTWWQPSQAEADEVLANRYQA</sequence>
<feature type="domain" description="DUF4232" evidence="2">
    <location>
        <begin position="39"/>
        <end position="165"/>
    </location>
</feature>
<gene>
    <name evidence="3" type="ORF">GUY60_34155</name>
</gene>
<dbReference type="InterPro" id="IPR025326">
    <property type="entry name" value="DUF4232"/>
</dbReference>
<dbReference type="Proteomes" id="UP000598297">
    <property type="component" value="Unassembled WGS sequence"/>
</dbReference>
<dbReference type="OrthoDB" id="4211455at2"/>
<organism evidence="3 4">
    <name type="scientific">Streptomyces boluensis</name>
    <dbReference type="NCBI Taxonomy" id="1775135"/>
    <lineage>
        <taxon>Bacteria</taxon>
        <taxon>Bacillati</taxon>
        <taxon>Actinomycetota</taxon>
        <taxon>Actinomycetes</taxon>
        <taxon>Kitasatosporales</taxon>
        <taxon>Streptomycetaceae</taxon>
        <taxon>Streptomyces</taxon>
    </lineage>
</organism>
<feature type="signal peptide" evidence="1">
    <location>
        <begin position="1"/>
        <end position="23"/>
    </location>
</feature>
<evidence type="ECO:0000313" key="4">
    <source>
        <dbReference type="Proteomes" id="UP000598297"/>
    </source>
</evidence>
<keyword evidence="4" id="KW-1185">Reference proteome</keyword>
<dbReference type="EMBL" id="JAAAHS010000480">
    <property type="protein sequence ID" value="NBE56389.1"/>
    <property type="molecule type" value="Genomic_DNA"/>
</dbReference>
<dbReference type="AlphaFoldDB" id="A0A964UVW5"/>
<evidence type="ECO:0000256" key="1">
    <source>
        <dbReference type="SAM" id="SignalP"/>
    </source>
</evidence>
<feature type="chain" id="PRO_5037385375" evidence="1">
    <location>
        <begin position="24"/>
        <end position="183"/>
    </location>
</feature>
<keyword evidence="1" id="KW-0732">Signal</keyword>
<name>A0A964UVW5_9ACTN</name>
<dbReference type="RefSeq" id="WP_161705016.1">
    <property type="nucleotide sequence ID" value="NZ_JAAAHS010000480.1"/>
</dbReference>
<evidence type="ECO:0000313" key="3">
    <source>
        <dbReference type="EMBL" id="NBE56389.1"/>
    </source>
</evidence>
<protein>
    <submittedName>
        <fullName evidence="3">DUF4232 domain-containing protein</fullName>
    </submittedName>
</protein>